<keyword evidence="2 7" id="KW-0812">Transmembrane</keyword>
<evidence type="ECO:0000256" key="2">
    <source>
        <dbReference type="ARBA" id="ARBA00022692"/>
    </source>
</evidence>
<dbReference type="STRING" id="1122938.SAMN05660772_00133"/>
<accession>A0A1W1UBJ9</accession>
<dbReference type="Gene3D" id="3.30.160.60">
    <property type="entry name" value="Classic Zinc Finger"/>
    <property type="match status" value="2"/>
</dbReference>
<comment type="function">
    <text evidence="7">Functions as a peptidoglycan terminase that cleaves nascent peptidoglycan strands endolytically to terminate their elongation.</text>
</comment>
<organism evidence="8 9">
    <name type="scientific">Pasteurella testudinis DSM 23072</name>
    <dbReference type="NCBI Taxonomy" id="1122938"/>
    <lineage>
        <taxon>Bacteria</taxon>
        <taxon>Pseudomonadati</taxon>
        <taxon>Pseudomonadota</taxon>
        <taxon>Gammaproteobacteria</taxon>
        <taxon>Pasteurellales</taxon>
        <taxon>Pasteurellaceae</taxon>
        <taxon>Pasteurella</taxon>
    </lineage>
</organism>
<evidence type="ECO:0000256" key="4">
    <source>
        <dbReference type="ARBA" id="ARBA00023136"/>
    </source>
</evidence>
<feature type="site" description="Important for catalytic activity" evidence="7">
    <location>
        <position position="227"/>
    </location>
</feature>
<dbReference type="RefSeq" id="WP_084255302.1">
    <property type="nucleotide sequence ID" value="NZ_FWWV01000001.1"/>
</dbReference>
<evidence type="ECO:0000256" key="5">
    <source>
        <dbReference type="ARBA" id="ARBA00023239"/>
    </source>
</evidence>
<keyword evidence="4 7" id="KW-0472">Membrane</keyword>
<gene>
    <name evidence="7" type="primary">mltG</name>
    <name evidence="8" type="ORF">SAMN05660772_00133</name>
</gene>
<evidence type="ECO:0000256" key="3">
    <source>
        <dbReference type="ARBA" id="ARBA00022989"/>
    </source>
</evidence>
<keyword evidence="5 7" id="KW-0456">Lyase</keyword>
<dbReference type="FunFam" id="3.30.160.60:FF:000242">
    <property type="entry name" value="Endolytic murein transglycosylase"/>
    <property type="match status" value="1"/>
</dbReference>
<evidence type="ECO:0000256" key="1">
    <source>
        <dbReference type="ARBA" id="ARBA00022475"/>
    </source>
</evidence>
<proteinExistence type="inferred from homology"/>
<evidence type="ECO:0000256" key="6">
    <source>
        <dbReference type="ARBA" id="ARBA00023316"/>
    </source>
</evidence>
<dbReference type="AlphaFoldDB" id="A0A1W1UBJ9"/>
<dbReference type="EMBL" id="FWWV01000001">
    <property type="protein sequence ID" value="SMB78475.1"/>
    <property type="molecule type" value="Genomic_DNA"/>
</dbReference>
<dbReference type="GO" id="GO:0071555">
    <property type="term" value="P:cell wall organization"/>
    <property type="evidence" value="ECO:0007669"/>
    <property type="project" value="UniProtKB-KW"/>
</dbReference>
<keyword evidence="3 7" id="KW-1133">Transmembrane helix</keyword>
<keyword evidence="6 7" id="KW-0961">Cell wall biogenesis/degradation</keyword>
<dbReference type="EC" id="4.2.2.29" evidence="7"/>
<keyword evidence="1 7" id="KW-1003">Cell membrane</keyword>
<dbReference type="NCBIfam" id="TIGR00247">
    <property type="entry name" value="endolytic transglycosylase MltG"/>
    <property type="match status" value="1"/>
</dbReference>
<evidence type="ECO:0000256" key="7">
    <source>
        <dbReference type="HAMAP-Rule" id="MF_02065"/>
    </source>
</evidence>
<dbReference type="CDD" id="cd08010">
    <property type="entry name" value="MltG_like"/>
    <property type="match status" value="1"/>
</dbReference>
<dbReference type="PANTHER" id="PTHR30518">
    <property type="entry name" value="ENDOLYTIC MUREIN TRANSGLYCOSYLASE"/>
    <property type="match status" value="1"/>
</dbReference>
<dbReference type="GO" id="GO:0009252">
    <property type="term" value="P:peptidoglycan biosynthetic process"/>
    <property type="evidence" value="ECO:0007669"/>
    <property type="project" value="UniProtKB-UniRule"/>
</dbReference>
<dbReference type="Proteomes" id="UP000192408">
    <property type="component" value="Unassembled WGS sequence"/>
</dbReference>
<dbReference type="InterPro" id="IPR003770">
    <property type="entry name" value="MLTG-like"/>
</dbReference>
<keyword evidence="7" id="KW-0997">Cell inner membrane</keyword>
<sequence length="350" mass="38978">MKKLIYCFLGLSLLLFIAVAAGGYWGYQQIQNLAQQPIHAETDQLLTIERGTTGKKLGEFLQQQGLVKDTTFFPFLLRLQPKLSAVKAGTYSLNGVTNLRELLLLLNSGKEAQFSIRFGEGETFKQVLSSLRSAAHLRHTLQGESQSDIASQLQTALPELKETAKLEGWIYPDTYHYTVNSSDNELLQRAIARMVQALDKAWQGRADNLPLKNAYEMLILASIVEKETALDSERAQVAGVFVNRLKRGMRLQTDPTVIYGMGDNYNGNIRRKDLDEKTPYNTYQIDGLPPTPIAMPSEASLQAVAHPAATTALYFVADGSGGHKFSNTLAEHNQAVQQYLKWLRTQKNGN</sequence>
<comment type="catalytic activity">
    <reaction evidence="7">
        <text>a peptidoglycan chain = a peptidoglycan chain with N-acetyl-1,6-anhydromuramyl-[peptide] at the reducing end + a peptidoglycan chain with N-acetylglucosamine at the non-reducing end.</text>
        <dbReference type="EC" id="4.2.2.29"/>
    </reaction>
</comment>
<name>A0A1W1UBJ9_9PAST</name>
<dbReference type="GO" id="GO:0008932">
    <property type="term" value="F:lytic endotransglycosylase activity"/>
    <property type="evidence" value="ECO:0007669"/>
    <property type="project" value="UniProtKB-UniRule"/>
</dbReference>
<reference evidence="9" key="1">
    <citation type="submission" date="2017-04" db="EMBL/GenBank/DDBJ databases">
        <authorList>
            <person name="Varghese N."/>
            <person name="Submissions S."/>
        </authorList>
    </citation>
    <scope>NUCLEOTIDE SEQUENCE [LARGE SCALE GENOMIC DNA]</scope>
    <source>
        <strain evidence="9">DSM 23072</strain>
    </source>
</reference>
<protein>
    <recommendedName>
        <fullName evidence="7">Endolytic murein transglycosylase</fullName>
        <ecNumber evidence="7">4.2.2.29</ecNumber>
    </recommendedName>
    <alternativeName>
        <fullName evidence="7">Peptidoglycan lytic transglycosylase</fullName>
    </alternativeName>
    <alternativeName>
        <fullName evidence="7">Peptidoglycan polymerization terminase</fullName>
    </alternativeName>
</protein>
<dbReference type="Pfam" id="PF02618">
    <property type="entry name" value="YceG"/>
    <property type="match status" value="1"/>
</dbReference>
<evidence type="ECO:0000313" key="8">
    <source>
        <dbReference type="EMBL" id="SMB78475.1"/>
    </source>
</evidence>
<keyword evidence="9" id="KW-1185">Reference proteome</keyword>
<dbReference type="PANTHER" id="PTHR30518:SF2">
    <property type="entry name" value="ENDOLYTIC MUREIN TRANSGLYCOSYLASE"/>
    <property type="match status" value="1"/>
</dbReference>
<dbReference type="GO" id="GO:0005886">
    <property type="term" value="C:plasma membrane"/>
    <property type="evidence" value="ECO:0007669"/>
    <property type="project" value="UniProtKB-UniRule"/>
</dbReference>
<comment type="similarity">
    <text evidence="7">Belongs to the transglycosylase MltG family.</text>
</comment>
<evidence type="ECO:0000313" key="9">
    <source>
        <dbReference type="Proteomes" id="UP000192408"/>
    </source>
</evidence>
<dbReference type="HAMAP" id="MF_02065">
    <property type="entry name" value="MltG"/>
    <property type="match status" value="1"/>
</dbReference>